<dbReference type="GO" id="GO:0042773">
    <property type="term" value="P:ATP synthesis coupled electron transport"/>
    <property type="evidence" value="ECO:0007669"/>
    <property type="project" value="TreeGrafter"/>
</dbReference>
<comment type="subcellular location">
    <subcellularLocation>
        <location evidence="1">Membrane</location>
        <topology evidence="1">Multi-pass membrane protein</topology>
    </subcellularLocation>
</comment>
<keyword evidence="3" id="KW-0813">Transport</keyword>
<evidence type="ECO:0000313" key="22">
    <source>
        <dbReference type="Proteomes" id="UP000298213"/>
    </source>
</evidence>
<keyword evidence="9 18" id="KW-1133">Transmembrane helix</keyword>
<evidence type="ECO:0000259" key="20">
    <source>
        <dbReference type="PROSITE" id="PS51007"/>
    </source>
</evidence>
<dbReference type="OrthoDB" id="9781261at2"/>
<feature type="domain" description="Cytochrome c" evidence="20">
    <location>
        <begin position="325"/>
        <end position="414"/>
    </location>
</feature>
<keyword evidence="8" id="KW-0249">Electron transport</keyword>
<dbReference type="Pfam" id="PF00034">
    <property type="entry name" value="Cytochrom_C"/>
    <property type="match status" value="1"/>
</dbReference>
<dbReference type="InterPro" id="IPR034236">
    <property type="entry name" value="CuRO_CcO_Caa3_II"/>
</dbReference>
<feature type="domain" description="Cytochrome oxidase subunit II copper A binding" evidence="19">
    <location>
        <begin position="200"/>
        <end position="316"/>
    </location>
</feature>
<keyword evidence="10 16" id="KW-0408">Iron</keyword>
<dbReference type="Proteomes" id="UP000298213">
    <property type="component" value="Unassembled WGS sequence"/>
</dbReference>
<evidence type="ECO:0000256" key="16">
    <source>
        <dbReference type="PROSITE-ProRule" id="PRU00433"/>
    </source>
</evidence>
<dbReference type="EMBL" id="SPDV01000029">
    <property type="protein sequence ID" value="TFI57533.1"/>
    <property type="molecule type" value="Genomic_DNA"/>
</dbReference>
<evidence type="ECO:0000256" key="15">
    <source>
        <dbReference type="ARBA" id="ARBA00047816"/>
    </source>
</evidence>
<dbReference type="GO" id="GO:0016020">
    <property type="term" value="C:membrane"/>
    <property type="evidence" value="ECO:0007669"/>
    <property type="project" value="UniProtKB-SubCell"/>
</dbReference>
<evidence type="ECO:0000256" key="12">
    <source>
        <dbReference type="ARBA" id="ARBA00023136"/>
    </source>
</evidence>
<evidence type="ECO:0000256" key="4">
    <source>
        <dbReference type="ARBA" id="ARBA00022617"/>
    </source>
</evidence>
<dbReference type="Gene3D" id="2.60.40.420">
    <property type="entry name" value="Cupredoxins - blue copper proteins"/>
    <property type="match status" value="1"/>
</dbReference>
<evidence type="ECO:0000256" key="6">
    <source>
        <dbReference type="ARBA" id="ARBA00022692"/>
    </source>
</evidence>
<evidence type="ECO:0000256" key="13">
    <source>
        <dbReference type="ARBA" id="ARBA00024688"/>
    </source>
</evidence>
<keyword evidence="4 16" id="KW-0349">Heme</keyword>
<dbReference type="GO" id="GO:0016491">
    <property type="term" value="F:oxidoreductase activity"/>
    <property type="evidence" value="ECO:0007669"/>
    <property type="project" value="UniProtKB-KW"/>
</dbReference>
<feature type="region of interest" description="Disordered" evidence="17">
    <location>
        <begin position="64"/>
        <end position="120"/>
    </location>
</feature>
<comment type="function">
    <text evidence="13">Subunits I and II form the functional core of the enzyme complex. Electrons originating in cytochrome c are transferred via heme a and Cu(A) to the binuclear center formed by heme a3 and Cu(B).</text>
</comment>
<dbReference type="PROSITE" id="PS50857">
    <property type="entry name" value="COX2_CUA"/>
    <property type="match status" value="1"/>
</dbReference>
<feature type="transmembrane region" description="Helical" evidence="18">
    <location>
        <begin position="167"/>
        <end position="188"/>
    </location>
</feature>
<dbReference type="InterPro" id="IPR045187">
    <property type="entry name" value="CcO_II"/>
</dbReference>
<dbReference type="GO" id="GO:0005507">
    <property type="term" value="F:copper ion binding"/>
    <property type="evidence" value="ECO:0007669"/>
    <property type="project" value="InterPro"/>
</dbReference>
<gene>
    <name evidence="21" type="primary">coxB</name>
    <name evidence="21" type="ORF">E2493_14265</name>
</gene>
<dbReference type="InterPro" id="IPR001505">
    <property type="entry name" value="Copper_CuA"/>
</dbReference>
<evidence type="ECO:0000256" key="11">
    <source>
        <dbReference type="ARBA" id="ARBA00023008"/>
    </source>
</evidence>
<protein>
    <recommendedName>
        <fullName evidence="14">Cytochrome aa3 subunit 2</fullName>
    </recommendedName>
</protein>
<evidence type="ECO:0000256" key="1">
    <source>
        <dbReference type="ARBA" id="ARBA00004141"/>
    </source>
</evidence>
<dbReference type="PANTHER" id="PTHR22888:SF9">
    <property type="entry name" value="CYTOCHROME C OXIDASE SUBUNIT 2"/>
    <property type="match status" value="1"/>
</dbReference>
<dbReference type="PANTHER" id="PTHR22888">
    <property type="entry name" value="CYTOCHROME C OXIDASE, SUBUNIT II"/>
    <property type="match status" value="1"/>
</dbReference>
<evidence type="ECO:0000256" key="18">
    <source>
        <dbReference type="SAM" id="Phobius"/>
    </source>
</evidence>
<evidence type="ECO:0000256" key="7">
    <source>
        <dbReference type="ARBA" id="ARBA00022723"/>
    </source>
</evidence>
<dbReference type="Pfam" id="PF00116">
    <property type="entry name" value="COX2"/>
    <property type="match status" value="1"/>
</dbReference>
<evidence type="ECO:0000256" key="9">
    <source>
        <dbReference type="ARBA" id="ARBA00022989"/>
    </source>
</evidence>
<dbReference type="CDD" id="cd04213">
    <property type="entry name" value="CuRO_CcO_Caa3_II"/>
    <property type="match status" value="1"/>
</dbReference>
<dbReference type="InterPro" id="IPR008972">
    <property type="entry name" value="Cupredoxin"/>
</dbReference>
<evidence type="ECO:0000256" key="14">
    <source>
        <dbReference type="ARBA" id="ARBA00031399"/>
    </source>
</evidence>
<reference evidence="21 22" key="1">
    <citation type="submission" date="2019-03" db="EMBL/GenBank/DDBJ databases">
        <title>Genome sequence of Sphingomonas sp. 17J27-24.</title>
        <authorList>
            <person name="Kim M."/>
            <person name="Maeng S."/>
            <person name="Sathiyaraj S."/>
        </authorList>
    </citation>
    <scope>NUCLEOTIDE SEQUENCE [LARGE SCALE GENOMIC DNA]</scope>
    <source>
        <strain evidence="21 22">17J27-24</strain>
    </source>
</reference>
<dbReference type="PROSITE" id="PS00078">
    <property type="entry name" value="COX2"/>
    <property type="match status" value="1"/>
</dbReference>
<evidence type="ECO:0000256" key="10">
    <source>
        <dbReference type="ARBA" id="ARBA00023004"/>
    </source>
</evidence>
<evidence type="ECO:0000256" key="2">
    <source>
        <dbReference type="ARBA" id="ARBA00007866"/>
    </source>
</evidence>
<evidence type="ECO:0000256" key="3">
    <source>
        <dbReference type="ARBA" id="ARBA00022448"/>
    </source>
</evidence>
<evidence type="ECO:0000256" key="17">
    <source>
        <dbReference type="SAM" id="MobiDB-lite"/>
    </source>
</evidence>
<dbReference type="AlphaFoldDB" id="A0A4Y8ZNC4"/>
<evidence type="ECO:0000259" key="19">
    <source>
        <dbReference type="PROSITE" id="PS50857"/>
    </source>
</evidence>
<keyword evidence="7 16" id="KW-0479">Metal-binding</keyword>
<accession>A0A4Y8ZNC4</accession>
<feature type="region of interest" description="Disordered" evidence="17">
    <location>
        <begin position="1"/>
        <end position="51"/>
    </location>
</feature>
<dbReference type="GO" id="GO:0004129">
    <property type="term" value="F:cytochrome-c oxidase activity"/>
    <property type="evidence" value="ECO:0007669"/>
    <property type="project" value="UniProtKB-EC"/>
</dbReference>
<feature type="compositionally biased region" description="Low complexity" evidence="17">
    <location>
        <begin position="69"/>
        <end position="82"/>
    </location>
</feature>
<proteinExistence type="inferred from homology"/>
<evidence type="ECO:0000256" key="5">
    <source>
        <dbReference type="ARBA" id="ARBA00022660"/>
    </source>
</evidence>
<dbReference type="InterPro" id="IPR014222">
    <property type="entry name" value="Cyt_c_oxidase_su2"/>
</dbReference>
<name>A0A4Y8ZNC4_9SPHN</name>
<keyword evidence="5" id="KW-0679">Respiratory chain</keyword>
<evidence type="ECO:0000256" key="8">
    <source>
        <dbReference type="ARBA" id="ARBA00022982"/>
    </source>
</evidence>
<dbReference type="InterPro" id="IPR009056">
    <property type="entry name" value="Cyt_c-like_dom"/>
</dbReference>
<dbReference type="NCBIfam" id="TIGR02866">
    <property type="entry name" value="CoxB"/>
    <property type="match status" value="1"/>
</dbReference>
<sequence>MAAHPYRSTSRSTKAGPRECRHGAGHSRKGRSGSSPAISRPSAAASPPKPITQVCRVTLPMNEARARARAPPTAIRARAPGATNDSPVPAHGAFDLSHRVRRSPSVLSRRRRSDRRSPRAARLGIAHHLGGGRNRRGRLARWGNLATAPGGDADRLAVRRDAGGMRWIYIGVSVSTVALIASAIWTLLTLRAVAQPGGGVTPLAISVTGHQWWWEATYPGAEPDGTFRTASEIHIPTNVPVRLELRADDVIHSFWVPKLAGKTDVIPGRVNSMWIEARTPGVYRGQCMEYCGVEHALMAFRVVAEPPAQFAAWRRRQLAGASTGASIAPGYRVFARRCSACHAIRGTESGGIYGPDLTNLSGRATLASGTLPNTPANLARWIAHPQAVKPGARMPDIDLPPGEMQPLVAYLETR</sequence>
<feature type="compositionally biased region" description="Low complexity" evidence="17">
    <location>
        <begin position="32"/>
        <end position="46"/>
    </location>
</feature>
<evidence type="ECO:0000313" key="21">
    <source>
        <dbReference type="EMBL" id="TFI57533.1"/>
    </source>
</evidence>
<dbReference type="SUPFAM" id="SSF46626">
    <property type="entry name" value="Cytochrome c"/>
    <property type="match status" value="1"/>
</dbReference>
<keyword evidence="21" id="KW-0560">Oxidoreductase</keyword>
<comment type="caution">
    <text evidence="21">The sequence shown here is derived from an EMBL/GenBank/DDBJ whole genome shotgun (WGS) entry which is preliminary data.</text>
</comment>
<dbReference type="GO" id="GO:0020037">
    <property type="term" value="F:heme binding"/>
    <property type="evidence" value="ECO:0007669"/>
    <property type="project" value="InterPro"/>
</dbReference>
<dbReference type="InterPro" id="IPR036909">
    <property type="entry name" value="Cyt_c-like_dom_sf"/>
</dbReference>
<keyword evidence="6 18" id="KW-0812">Transmembrane</keyword>
<dbReference type="InterPro" id="IPR002429">
    <property type="entry name" value="CcO_II-like_C"/>
</dbReference>
<dbReference type="SUPFAM" id="SSF49503">
    <property type="entry name" value="Cupredoxins"/>
    <property type="match status" value="1"/>
</dbReference>
<comment type="similarity">
    <text evidence="2">Belongs to the cytochrome c oxidase subunit 2 family.</text>
</comment>
<keyword evidence="22" id="KW-1185">Reference proteome</keyword>
<comment type="catalytic activity">
    <reaction evidence="15">
        <text>4 Fe(II)-[cytochrome c] + O2 + 8 H(+)(in) = 4 Fe(III)-[cytochrome c] + 2 H2O + 4 H(+)(out)</text>
        <dbReference type="Rhea" id="RHEA:11436"/>
        <dbReference type="Rhea" id="RHEA-COMP:10350"/>
        <dbReference type="Rhea" id="RHEA-COMP:14399"/>
        <dbReference type="ChEBI" id="CHEBI:15377"/>
        <dbReference type="ChEBI" id="CHEBI:15378"/>
        <dbReference type="ChEBI" id="CHEBI:15379"/>
        <dbReference type="ChEBI" id="CHEBI:29033"/>
        <dbReference type="ChEBI" id="CHEBI:29034"/>
        <dbReference type="EC" id="7.1.1.9"/>
    </reaction>
</comment>
<keyword evidence="11" id="KW-0186">Copper</keyword>
<organism evidence="21 22">
    <name type="scientific">Sphingomonas parva</name>
    <dbReference type="NCBI Taxonomy" id="2555898"/>
    <lineage>
        <taxon>Bacteria</taxon>
        <taxon>Pseudomonadati</taxon>
        <taxon>Pseudomonadota</taxon>
        <taxon>Alphaproteobacteria</taxon>
        <taxon>Sphingomonadales</taxon>
        <taxon>Sphingomonadaceae</taxon>
        <taxon>Sphingomonas</taxon>
    </lineage>
</organism>
<dbReference type="PROSITE" id="PS51007">
    <property type="entry name" value="CYTC"/>
    <property type="match status" value="1"/>
</dbReference>
<keyword evidence="12 18" id="KW-0472">Membrane</keyword>